<dbReference type="Gene3D" id="1.10.260.40">
    <property type="entry name" value="lambda repressor-like DNA-binding domains"/>
    <property type="match status" value="1"/>
</dbReference>
<sequence>MLKFEIKLDSIIERKNISRRELAKRTGIRRATINDLCNNKAKHISLENLALICDELDIIDVSELLVIITE</sequence>
<dbReference type="PROSITE" id="PS50943">
    <property type="entry name" value="HTH_CROC1"/>
    <property type="match status" value="1"/>
</dbReference>
<dbReference type="GO" id="GO:0003677">
    <property type="term" value="F:DNA binding"/>
    <property type="evidence" value="ECO:0007669"/>
    <property type="project" value="InterPro"/>
</dbReference>
<gene>
    <name evidence="2" type="ORF">PIL02S_03441</name>
</gene>
<dbReference type="OrthoDB" id="9805309at2"/>
<dbReference type="EMBL" id="PRLG01000020">
    <property type="protein sequence ID" value="PYY28290.1"/>
    <property type="molecule type" value="Genomic_DNA"/>
</dbReference>
<evidence type="ECO:0000313" key="2">
    <source>
        <dbReference type="EMBL" id="PYY28290.1"/>
    </source>
</evidence>
<evidence type="ECO:0000259" key="1">
    <source>
        <dbReference type="PROSITE" id="PS50943"/>
    </source>
</evidence>
<dbReference type="InterPro" id="IPR001387">
    <property type="entry name" value="Cro/C1-type_HTH"/>
</dbReference>
<dbReference type="SMART" id="SM00530">
    <property type="entry name" value="HTH_XRE"/>
    <property type="match status" value="1"/>
</dbReference>
<organism evidence="2 3">
    <name type="scientific">Paenibacillus illinoisensis</name>
    <dbReference type="NCBI Taxonomy" id="59845"/>
    <lineage>
        <taxon>Bacteria</taxon>
        <taxon>Bacillati</taxon>
        <taxon>Bacillota</taxon>
        <taxon>Bacilli</taxon>
        <taxon>Bacillales</taxon>
        <taxon>Paenibacillaceae</taxon>
        <taxon>Paenibacillus</taxon>
    </lineage>
</organism>
<proteinExistence type="predicted"/>
<dbReference type="Pfam" id="PF13443">
    <property type="entry name" value="HTH_26"/>
    <property type="match status" value="1"/>
</dbReference>
<dbReference type="InterPro" id="IPR010982">
    <property type="entry name" value="Lambda_DNA-bd_dom_sf"/>
</dbReference>
<dbReference type="CDD" id="cd00093">
    <property type="entry name" value="HTH_XRE"/>
    <property type="match status" value="1"/>
</dbReference>
<dbReference type="SUPFAM" id="SSF47413">
    <property type="entry name" value="lambda repressor-like DNA-binding domains"/>
    <property type="match status" value="1"/>
</dbReference>
<name>A0A2W0C730_9BACL</name>
<accession>A0A2W0C730</accession>
<protein>
    <submittedName>
        <fullName evidence="2">Helix-turn-helix domain protein</fullName>
    </submittedName>
</protein>
<comment type="caution">
    <text evidence="2">The sequence shown here is derived from an EMBL/GenBank/DDBJ whole genome shotgun (WGS) entry which is preliminary data.</text>
</comment>
<evidence type="ECO:0000313" key="3">
    <source>
        <dbReference type="Proteomes" id="UP000247459"/>
    </source>
</evidence>
<dbReference type="AlphaFoldDB" id="A0A2W0C730"/>
<dbReference type="RefSeq" id="WP_110820942.1">
    <property type="nucleotide sequence ID" value="NZ_PRLG01000020.1"/>
</dbReference>
<reference evidence="2 3" key="1">
    <citation type="submission" date="2018-01" db="EMBL/GenBank/DDBJ databases">
        <title>Genome sequence of the PGP bacterium Paenibacillus illinoisensis E3.</title>
        <authorList>
            <person name="Rolli E."/>
            <person name="Marasco R."/>
            <person name="Bessem C."/>
            <person name="Michoud G."/>
            <person name="Gaiarsa S."/>
            <person name="Borin S."/>
            <person name="Daffonchio D."/>
        </authorList>
    </citation>
    <scope>NUCLEOTIDE SEQUENCE [LARGE SCALE GENOMIC DNA]</scope>
    <source>
        <strain evidence="2 3">E3</strain>
    </source>
</reference>
<dbReference type="Proteomes" id="UP000247459">
    <property type="component" value="Unassembled WGS sequence"/>
</dbReference>
<feature type="domain" description="HTH cro/C1-type" evidence="1">
    <location>
        <begin position="8"/>
        <end position="64"/>
    </location>
</feature>